<proteinExistence type="predicted"/>
<sequence>MGQIPSVRTRALVMVQIPSAECSLSELLKELAKRVHAARYEDLIIRLATAYDDFIFYLSAFMDFRGRSYRSYGNHRLDRKLIKRLFMPLIYGKTLISMNNDIRVQYENLLSPKDSYNLAKLSNDFWSNKYPDIANLMKKRTIPDSVHVNSVIRHRDSNYSSLPVAQQAWIQVTVRSDEGSLTNPNKVAQP</sequence>
<organism evidence="1 2">
    <name type="scientific">Lupinus luteus</name>
    <name type="common">European yellow lupine</name>
    <dbReference type="NCBI Taxonomy" id="3873"/>
    <lineage>
        <taxon>Eukaryota</taxon>
        <taxon>Viridiplantae</taxon>
        <taxon>Streptophyta</taxon>
        <taxon>Embryophyta</taxon>
        <taxon>Tracheophyta</taxon>
        <taxon>Spermatophyta</taxon>
        <taxon>Magnoliopsida</taxon>
        <taxon>eudicotyledons</taxon>
        <taxon>Gunneridae</taxon>
        <taxon>Pentapetalae</taxon>
        <taxon>rosids</taxon>
        <taxon>fabids</taxon>
        <taxon>Fabales</taxon>
        <taxon>Fabaceae</taxon>
        <taxon>Papilionoideae</taxon>
        <taxon>50 kb inversion clade</taxon>
        <taxon>genistoids sensu lato</taxon>
        <taxon>core genistoids</taxon>
        <taxon>Genisteae</taxon>
        <taxon>Lupinus</taxon>
    </lineage>
</organism>
<accession>A0AAV1Y1E7</accession>
<dbReference type="AlphaFoldDB" id="A0AAV1Y1E7"/>
<dbReference type="SUPFAM" id="SSF56672">
    <property type="entry name" value="DNA/RNA polymerases"/>
    <property type="match status" value="2"/>
</dbReference>
<comment type="caution">
    <text evidence="1">The sequence shown here is derived from an EMBL/GenBank/DDBJ whole genome shotgun (WGS) entry which is preliminary data.</text>
</comment>
<dbReference type="Proteomes" id="UP001497480">
    <property type="component" value="Unassembled WGS sequence"/>
</dbReference>
<reference evidence="1 2" key="1">
    <citation type="submission" date="2024-03" db="EMBL/GenBank/DDBJ databases">
        <authorList>
            <person name="Martinez-Hernandez J."/>
        </authorList>
    </citation>
    <scope>NUCLEOTIDE SEQUENCE [LARGE SCALE GENOMIC DNA]</scope>
</reference>
<evidence type="ECO:0000313" key="1">
    <source>
        <dbReference type="EMBL" id="CAL0327728.1"/>
    </source>
</evidence>
<dbReference type="GO" id="GO:0006351">
    <property type="term" value="P:DNA-templated transcription"/>
    <property type="evidence" value="ECO:0007669"/>
    <property type="project" value="InterPro"/>
</dbReference>
<gene>
    <name evidence="1" type="ORF">LLUT_LOCUS28788</name>
</gene>
<dbReference type="PROSITE" id="PS00489">
    <property type="entry name" value="RNA_POL_PHAGE_2"/>
    <property type="match status" value="1"/>
</dbReference>
<evidence type="ECO:0000313" key="2">
    <source>
        <dbReference type="Proteomes" id="UP001497480"/>
    </source>
</evidence>
<dbReference type="GO" id="GO:0003899">
    <property type="term" value="F:DNA-directed RNA polymerase activity"/>
    <property type="evidence" value="ECO:0007669"/>
    <property type="project" value="InterPro"/>
</dbReference>
<protein>
    <submittedName>
        <fullName evidence="1">Uncharacterized protein</fullName>
    </submittedName>
</protein>
<dbReference type="EMBL" id="CAXHTB010000020">
    <property type="protein sequence ID" value="CAL0327728.1"/>
    <property type="molecule type" value="Genomic_DNA"/>
</dbReference>
<dbReference type="InterPro" id="IPR002092">
    <property type="entry name" value="DNA-dir_Rpol_phage-type"/>
</dbReference>
<dbReference type="InterPro" id="IPR043502">
    <property type="entry name" value="DNA/RNA_pol_sf"/>
</dbReference>
<dbReference type="GO" id="GO:0003677">
    <property type="term" value="F:DNA binding"/>
    <property type="evidence" value="ECO:0007669"/>
    <property type="project" value="InterPro"/>
</dbReference>
<name>A0AAV1Y1E7_LUPLU</name>
<keyword evidence="2" id="KW-1185">Reference proteome</keyword>